<dbReference type="SUPFAM" id="SSF48726">
    <property type="entry name" value="Immunoglobulin"/>
    <property type="match status" value="9"/>
</dbReference>
<feature type="domain" description="Ig-like" evidence="5">
    <location>
        <begin position="568"/>
        <end position="650"/>
    </location>
</feature>
<feature type="domain" description="Ig-like" evidence="5">
    <location>
        <begin position="661"/>
        <end position="738"/>
    </location>
</feature>
<dbReference type="InterPro" id="IPR007110">
    <property type="entry name" value="Ig-like_dom"/>
</dbReference>
<evidence type="ECO:0000259" key="5">
    <source>
        <dbReference type="PROSITE" id="PS50835"/>
    </source>
</evidence>
<dbReference type="PANTHER" id="PTHR44337:SF20">
    <property type="entry name" value="CARCINOEMBRYONIC ANTIGEN-RELATED CELL ADHESION MOLECULE 5-RELATED"/>
    <property type="match status" value="1"/>
</dbReference>
<evidence type="ECO:0000256" key="2">
    <source>
        <dbReference type="ARBA" id="ARBA00023157"/>
    </source>
</evidence>
<dbReference type="Gene3D" id="2.60.40.10">
    <property type="entry name" value="Immunoglobulins"/>
    <property type="match status" value="10"/>
</dbReference>
<dbReference type="SMART" id="SM00409">
    <property type="entry name" value="IG"/>
    <property type="match status" value="9"/>
</dbReference>
<reference evidence="6" key="2">
    <citation type="submission" date="2025-09" db="UniProtKB">
        <authorList>
            <consortium name="Ensembl"/>
        </authorList>
    </citation>
    <scope>IDENTIFICATION</scope>
</reference>
<feature type="domain" description="Ig-like" evidence="5">
    <location>
        <begin position="316"/>
        <end position="393"/>
    </location>
</feature>
<feature type="domain" description="Ig-like" evidence="5">
    <location>
        <begin position="398"/>
        <end position="486"/>
    </location>
</feature>
<dbReference type="InterPro" id="IPR003598">
    <property type="entry name" value="Ig_sub2"/>
</dbReference>
<keyword evidence="1" id="KW-0732">Signal</keyword>
<accession>A0A671T2E6</accession>
<keyword evidence="3" id="KW-0325">Glycoprotein</keyword>
<feature type="domain" description="Ig-like" evidence="5">
    <location>
        <begin position="517"/>
        <end position="562"/>
    </location>
</feature>
<organism evidence="6 7">
    <name type="scientific">Sinocyclocheilus anshuiensis</name>
    <dbReference type="NCBI Taxonomy" id="1608454"/>
    <lineage>
        <taxon>Eukaryota</taxon>
        <taxon>Metazoa</taxon>
        <taxon>Chordata</taxon>
        <taxon>Craniata</taxon>
        <taxon>Vertebrata</taxon>
        <taxon>Euteleostomi</taxon>
        <taxon>Actinopterygii</taxon>
        <taxon>Neopterygii</taxon>
        <taxon>Teleostei</taxon>
        <taxon>Ostariophysi</taxon>
        <taxon>Cypriniformes</taxon>
        <taxon>Cyprinidae</taxon>
        <taxon>Cyprininae</taxon>
        <taxon>Sinocyclocheilus</taxon>
    </lineage>
</organism>
<dbReference type="InterPro" id="IPR003599">
    <property type="entry name" value="Ig_sub"/>
</dbReference>
<dbReference type="PROSITE" id="PS50835">
    <property type="entry name" value="IG_LIKE"/>
    <property type="match status" value="9"/>
</dbReference>
<evidence type="ECO:0000313" key="6">
    <source>
        <dbReference type="Ensembl" id="ENSSANP00000102386.1"/>
    </source>
</evidence>
<reference evidence="6" key="1">
    <citation type="submission" date="2025-08" db="UniProtKB">
        <authorList>
            <consortium name="Ensembl"/>
        </authorList>
    </citation>
    <scope>IDENTIFICATION</scope>
</reference>
<evidence type="ECO:0000313" key="7">
    <source>
        <dbReference type="Proteomes" id="UP000472260"/>
    </source>
</evidence>
<dbReference type="PANTHER" id="PTHR44337">
    <property type="entry name" value="CARCINOEMBRYONIC ANTIGEN-RELATED CELL ADHESION MOLECULE 8"/>
    <property type="match status" value="1"/>
</dbReference>
<dbReference type="Pfam" id="PF13927">
    <property type="entry name" value="Ig_3"/>
    <property type="match status" value="4"/>
</dbReference>
<keyword evidence="4" id="KW-0393">Immunoglobulin domain</keyword>
<keyword evidence="7" id="KW-1185">Reference proteome</keyword>
<protein>
    <submittedName>
        <fullName evidence="6">CEA cell adhesion molecule 1</fullName>
    </submittedName>
</protein>
<feature type="domain" description="Ig-like" evidence="5">
    <location>
        <begin position="139"/>
        <end position="218"/>
    </location>
</feature>
<dbReference type="AlphaFoldDB" id="A0A671T2E6"/>
<dbReference type="InterPro" id="IPR013783">
    <property type="entry name" value="Ig-like_fold"/>
</dbReference>
<keyword evidence="2" id="KW-1015">Disulfide bond</keyword>
<dbReference type="Pfam" id="PF13895">
    <property type="entry name" value="Ig_2"/>
    <property type="match status" value="1"/>
</dbReference>
<evidence type="ECO:0000256" key="3">
    <source>
        <dbReference type="ARBA" id="ARBA00023180"/>
    </source>
</evidence>
<dbReference type="InterPro" id="IPR052598">
    <property type="entry name" value="IgSF_CEA-related"/>
</dbReference>
<feature type="domain" description="Ig-like" evidence="5">
    <location>
        <begin position="40"/>
        <end position="134"/>
    </location>
</feature>
<proteinExistence type="predicted"/>
<name>A0A671T2E6_9TELE</name>
<dbReference type="InterPro" id="IPR036179">
    <property type="entry name" value="Ig-like_dom_sf"/>
</dbReference>
<feature type="domain" description="Ig-like" evidence="5">
    <location>
        <begin position="225"/>
        <end position="311"/>
    </location>
</feature>
<evidence type="ECO:0000256" key="1">
    <source>
        <dbReference type="ARBA" id="ARBA00022729"/>
    </source>
</evidence>
<dbReference type="SMART" id="SM00408">
    <property type="entry name" value="IGc2"/>
    <property type="match status" value="8"/>
</dbReference>
<dbReference type="Ensembl" id="ENSSANT00000108678.1">
    <property type="protein sequence ID" value="ENSSANP00000102386.1"/>
    <property type="gene ID" value="ENSSANG00000050249.1"/>
</dbReference>
<feature type="domain" description="Ig-like" evidence="5">
    <location>
        <begin position="813"/>
        <end position="888"/>
    </location>
</feature>
<dbReference type="CDD" id="cd00096">
    <property type="entry name" value="Ig"/>
    <property type="match status" value="1"/>
</dbReference>
<evidence type="ECO:0000256" key="4">
    <source>
        <dbReference type="ARBA" id="ARBA00023319"/>
    </source>
</evidence>
<dbReference type="Proteomes" id="UP000472260">
    <property type="component" value="Unassembled WGS sequence"/>
</dbReference>
<sequence length="931" mass="100788">MRVISKQTFEHTIQLTFAYVTWFQTANPYTPCTKCNIITPIFVSNVTTFVSMTNLVEFNDTVTFTTFTCSASGTPLRFSRQNGSSIVTAGGRVELRNGGRELFINGVSRYDEGPFKCLVENNISKAGTNQMNLNISYGPSNLAVTASPEKEAYVSGSDIFLSCSADSKPTASFYWMYNSNHLNVYGSSYNLRNTTQNISGQYACIAKNAVMLSSVAVTKKDSNNPISSVTVNPAGSPVEGNAFNLRCNVVGPVDSIHWMKNGTYLGADDMITFFNNSILSFYHLVLSDDRLYQCASSNAVSNMTSEAYNLMVNYGPTNTAASGPHIAVVGSSVTFSCSSVSRPQSQYSWYFSGLNVKNGSVYVTAPLSETDSREYTCMAFNNITGRSSSASVTAVFVPVSNVTVNRNNQQPIFNQPFTLTCTASGDVQHIQWIKNGTNLYSDNRINFTHNHSVLNFNPLTLSNNGLYQCLASTAVNNMTSEAYDLQVFYGPWDTTISGPIVGAVGHNVTVTRGAGRYSWFLNSTKVGEGTVLTRALSPDSGGRYTCMASNEITGNSSNASLELPLRYPVSHVILNAGNQQPVFNQPFTLTCTATGDVEHIQWMKNSMFLHPHNGITFSNDNSTLSFQSLNLNDDGHYQCEASNAVSHMTSPAYDLMVNYGPWNTTVVGPSMAETGSNVTFSCSAISHPHSQYSWFYNNSKVGDGPVFVKAALSLTNGGHYTCMAFNNITGSSSNASLELTVIEAIVTVDITPDHPIPLASQSLELTFTFSADNTTVTFKALQTADDGRYQCVASNAVRQHVSQPYDLAVIFGPQSVQIIVRPGIPPVLTCLAVSQPPAVYHWILENNTVVGNDSSIVLPINSTLGSNYTCVAKNPLTSVTVYTSQVVNYPDVAVSVQASVMLTALLVLLIPVLDECSNTDIAVNMPSVFEA</sequence>